<dbReference type="OrthoDB" id="2453187at2"/>
<dbReference type="AlphaFoldDB" id="A0A1E7DTF3"/>
<evidence type="ECO:0000313" key="1">
    <source>
        <dbReference type="EMBL" id="OES46350.1"/>
    </source>
</evidence>
<dbReference type="RefSeq" id="WP_069937088.1">
    <property type="nucleotide sequence ID" value="NZ_MAMP01000003.1"/>
</dbReference>
<name>A0A1E7DTF3_9BACI</name>
<dbReference type="EMBL" id="MAMP01000003">
    <property type="protein sequence ID" value="OES46350.1"/>
    <property type="molecule type" value="Genomic_DNA"/>
</dbReference>
<keyword evidence="2" id="KW-1185">Reference proteome</keyword>
<proteinExistence type="predicted"/>
<organism evidence="1 2">
    <name type="scientific">Domibacillus iocasae</name>
    <dbReference type="NCBI Taxonomy" id="1714016"/>
    <lineage>
        <taxon>Bacteria</taxon>
        <taxon>Bacillati</taxon>
        <taxon>Bacillota</taxon>
        <taxon>Bacilli</taxon>
        <taxon>Bacillales</taxon>
        <taxon>Bacillaceae</taxon>
        <taxon>Domibacillus</taxon>
    </lineage>
</organism>
<reference evidence="1 2" key="1">
    <citation type="submission" date="2016-06" db="EMBL/GenBank/DDBJ databases">
        <title>Domibacillus iocasae genome sequencing.</title>
        <authorList>
            <person name="Verma A."/>
            <person name="Pal Y."/>
            <person name="Ojha A.K."/>
            <person name="Krishnamurthi S."/>
        </authorList>
    </citation>
    <scope>NUCLEOTIDE SEQUENCE [LARGE SCALE GENOMIC DNA]</scope>
    <source>
        <strain evidence="1 2">DSM 29979</strain>
    </source>
</reference>
<dbReference type="Proteomes" id="UP000095658">
    <property type="component" value="Unassembled WGS sequence"/>
</dbReference>
<comment type="caution">
    <text evidence="1">The sequence shown here is derived from an EMBL/GenBank/DDBJ whole genome shotgun (WGS) entry which is preliminary data.</text>
</comment>
<dbReference type="STRING" id="1714016.BA724_15175"/>
<protein>
    <submittedName>
        <fullName evidence="1">Uncharacterized protein</fullName>
    </submittedName>
</protein>
<gene>
    <name evidence="1" type="ORF">BA724_15175</name>
</gene>
<accession>A0A1E7DTF3</accession>
<evidence type="ECO:0000313" key="2">
    <source>
        <dbReference type="Proteomes" id="UP000095658"/>
    </source>
</evidence>
<sequence>MGWKYWKVVLRYGHVGKRKEISVARYLVTEANYTPVVVMEEAADMPGVKHNGVTSVKEIARDEFIEGKRLEQENFFLQKMKAFHNGRPA</sequence>